<evidence type="ECO:0000256" key="1">
    <source>
        <dbReference type="SAM" id="MobiDB-lite"/>
    </source>
</evidence>
<reference evidence="2 3" key="1">
    <citation type="journal article" date="2016" name="Mol. Biol. Evol.">
        <title>Comparative Genomics of Early-Diverging Mushroom-Forming Fungi Provides Insights into the Origins of Lignocellulose Decay Capabilities.</title>
        <authorList>
            <person name="Nagy L.G."/>
            <person name="Riley R."/>
            <person name="Tritt A."/>
            <person name="Adam C."/>
            <person name="Daum C."/>
            <person name="Floudas D."/>
            <person name="Sun H."/>
            <person name="Yadav J.S."/>
            <person name="Pangilinan J."/>
            <person name="Larsson K.H."/>
            <person name="Matsuura K."/>
            <person name="Barry K."/>
            <person name="Labutti K."/>
            <person name="Kuo R."/>
            <person name="Ohm R.A."/>
            <person name="Bhattacharya S.S."/>
            <person name="Shirouzu T."/>
            <person name="Yoshinaga Y."/>
            <person name="Martin F.M."/>
            <person name="Grigoriev I.V."/>
            <person name="Hibbett D.S."/>
        </authorList>
    </citation>
    <scope>NUCLEOTIDE SEQUENCE [LARGE SCALE GENOMIC DNA]</scope>
    <source>
        <strain evidence="2 3">HHB12029</strain>
    </source>
</reference>
<dbReference type="EMBL" id="KV426203">
    <property type="protein sequence ID" value="KZV84988.1"/>
    <property type="molecule type" value="Genomic_DNA"/>
</dbReference>
<keyword evidence="3" id="KW-1185">Reference proteome</keyword>
<organism evidence="2 3">
    <name type="scientific">Exidia glandulosa HHB12029</name>
    <dbReference type="NCBI Taxonomy" id="1314781"/>
    <lineage>
        <taxon>Eukaryota</taxon>
        <taxon>Fungi</taxon>
        <taxon>Dikarya</taxon>
        <taxon>Basidiomycota</taxon>
        <taxon>Agaricomycotina</taxon>
        <taxon>Agaricomycetes</taxon>
        <taxon>Auriculariales</taxon>
        <taxon>Exidiaceae</taxon>
        <taxon>Exidia</taxon>
    </lineage>
</organism>
<name>A0A165DNM4_EXIGL</name>
<accession>A0A165DNM4</accession>
<evidence type="ECO:0000313" key="2">
    <source>
        <dbReference type="EMBL" id="KZV84988.1"/>
    </source>
</evidence>
<feature type="region of interest" description="Disordered" evidence="1">
    <location>
        <begin position="58"/>
        <end position="94"/>
    </location>
</feature>
<gene>
    <name evidence="2" type="ORF">EXIGLDRAFT_753527</name>
</gene>
<proteinExistence type="predicted"/>
<feature type="compositionally biased region" description="Polar residues" evidence="1">
    <location>
        <begin position="62"/>
        <end position="78"/>
    </location>
</feature>
<dbReference type="AlphaFoldDB" id="A0A165DNM4"/>
<dbReference type="InParanoid" id="A0A165DNM4"/>
<dbReference type="Proteomes" id="UP000077266">
    <property type="component" value="Unassembled WGS sequence"/>
</dbReference>
<evidence type="ECO:0000313" key="3">
    <source>
        <dbReference type="Proteomes" id="UP000077266"/>
    </source>
</evidence>
<protein>
    <submittedName>
        <fullName evidence="2">Uncharacterized protein</fullName>
    </submittedName>
</protein>
<dbReference type="OrthoDB" id="4151615at2759"/>
<sequence>MSATPSNDEIAAAARKVRQTAPDMGAAKVLAAVKDAHPDWALSEQRLRKVMKEHGLGLPHPSLSTPQIFPKAATTSRPSPGAPGFYRPHDEAPAPVLPIDARAEQLRYQKESPRSYKLYGRGTKWDYAVTWNVDMQLMVTMMQNRMLEAGLPRDARQKQQWAEAPMMRTIFEQLWPAAQRAGLSREDLGRQLEAEWGANPEPLIFYPRTKRELMVWEAQRADEAAKYKVNSMRIKREMARAARGTEHEGSVKTDARGQPLWDEEVNGQYVVILTRLHKGTDVECGDLPQHEGWDSDMPCSHTL</sequence>